<dbReference type="Proteomes" id="UP001369086">
    <property type="component" value="Unassembled WGS sequence"/>
</dbReference>
<evidence type="ECO:0000256" key="2">
    <source>
        <dbReference type="SAM" id="MobiDB-lite"/>
    </source>
</evidence>
<evidence type="ECO:0000313" key="4">
    <source>
        <dbReference type="EMBL" id="KAK6469846.1"/>
    </source>
</evidence>
<sequence length="362" mass="39803">MSCHAGENADKTQLRRTRLIGVNGEFIEMDLTRIKQEAGSESDSDIEKVVLGLDSEGEAEEGRDAAGGSCLRQSRCTFPAAAPPLSGGPGFGPADPVPPRKIAAPWDHDDITALISVWGQERFQAELSETFRNIQVFERIAVALRRMGVQRSAVQCRGKIKKLKQEHKRCKESLARGGSEHRAFQHYQQLERVLNRRRAPREPAGVQGRGPGAEEEEEEETTRDSFFMSAPAGGPPLEPQAPPLSILGPPPEPATPTALEEAPSSSTAEAAAPTPTVPPKSPRRRKRRGAEKTTLKELLEYLRESDEKLLALQAEFMAAEREERQRDREAAAHDHALICGALHRLAEAYSGYLPSDKEIELD</sequence>
<dbReference type="InterPro" id="IPR026095">
    <property type="entry name" value="Myb/SANT-like_DNA-bd_dom_prot"/>
</dbReference>
<dbReference type="Gene3D" id="1.10.10.60">
    <property type="entry name" value="Homeodomain-like"/>
    <property type="match status" value="1"/>
</dbReference>
<comment type="caution">
    <text evidence="4">The sequence shown here is derived from an EMBL/GenBank/DDBJ whole genome shotgun (WGS) entry which is preliminary data.</text>
</comment>
<reference evidence="4 5" key="1">
    <citation type="submission" date="2021-05" db="EMBL/GenBank/DDBJ databases">
        <authorList>
            <person name="Zahm M."/>
            <person name="Klopp C."/>
            <person name="Cabau C."/>
            <person name="Kuhl H."/>
            <person name="Suciu R."/>
            <person name="Ciorpac M."/>
            <person name="Holostenco D."/>
            <person name="Gessner J."/>
            <person name="Wuertz S."/>
            <person name="Hohne C."/>
            <person name="Stock M."/>
            <person name="Gislard M."/>
            <person name="Lluch J."/>
            <person name="Milhes M."/>
            <person name="Lampietro C."/>
            <person name="Lopez Roques C."/>
            <person name="Donnadieu C."/>
            <person name="Du K."/>
            <person name="Schartl M."/>
            <person name="Guiguen Y."/>
        </authorList>
    </citation>
    <scope>NUCLEOTIDE SEQUENCE [LARGE SCALE GENOMIC DNA]</scope>
    <source>
        <strain evidence="4">Hh-F2</strain>
        <tissue evidence="4">Blood</tissue>
    </source>
</reference>
<gene>
    <name evidence="4" type="ORF">HHUSO_G31388</name>
</gene>
<dbReference type="PANTHER" id="PTHR22666">
    <property type="entry name" value="MYB_SANT-LIKE DNA-BINDING DOMAIN-CONTAINING PROTEIN 1"/>
    <property type="match status" value="1"/>
</dbReference>
<dbReference type="Pfam" id="PF13837">
    <property type="entry name" value="Myb_DNA-bind_4"/>
    <property type="match status" value="1"/>
</dbReference>
<protein>
    <recommendedName>
        <fullName evidence="3">Myb/SANT-like DNA-binding domain-containing protein</fullName>
    </recommendedName>
</protein>
<feature type="compositionally biased region" description="Pro residues" evidence="2">
    <location>
        <begin position="233"/>
        <end position="254"/>
    </location>
</feature>
<keyword evidence="5" id="KW-1185">Reference proteome</keyword>
<keyword evidence="1" id="KW-0175">Coiled coil</keyword>
<evidence type="ECO:0000313" key="5">
    <source>
        <dbReference type="Proteomes" id="UP001369086"/>
    </source>
</evidence>
<feature type="compositionally biased region" description="Low complexity" evidence="2">
    <location>
        <begin position="255"/>
        <end position="274"/>
    </location>
</feature>
<evidence type="ECO:0000259" key="3">
    <source>
        <dbReference type="Pfam" id="PF13837"/>
    </source>
</evidence>
<feature type="region of interest" description="Disordered" evidence="2">
    <location>
        <begin position="192"/>
        <end position="293"/>
    </location>
</feature>
<feature type="region of interest" description="Disordered" evidence="2">
    <location>
        <begin position="82"/>
        <end position="101"/>
    </location>
</feature>
<dbReference type="PANTHER" id="PTHR22666:SF3">
    <property type="entry name" value="MYB_SANT-LIKE DNA-BINDING DOMAIN-CONTAINING PROTEIN 1"/>
    <property type="match status" value="1"/>
</dbReference>
<organism evidence="4 5">
    <name type="scientific">Huso huso</name>
    <name type="common">Beluga</name>
    <name type="synonym">Acipenser huso</name>
    <dbReference type="NCBI Taxonomy" id="61971"/>
    <lineage>
        <taxon>Eukaryota</taxon>
        <taxon>Metazoa</taxon>
        <taxon>Chordata</taxon>
        <taxon>Craniata</taxon>
        <taxon>Vertebrata</taxon>
        <taxon>Euteleostomi</taxon>
        <taxon>Actinopterygii</taxon>
        <taxon>Chondrostei</taxon>
        <taxon>Acipenseriformes</taxon>
        <taxon>Acipenseridae</taxon>
        <taxon>Huso</taxon>
    </lineage>
</organism>
<feature type="coiled-coil region" evidence="1">
    <location>
        <begin position="295"/>
        <end position="322"/>
    </location>
</feature>
<dbReference type="EMBL" id="JAHFZB010000037">
    <property type="protein sequence ID" value="KAK6469846.1"/>
    <property type="molecule type" value="Genomic_DNA"/>
</dbReference>
<accession>A0ABR0YBM9</accession>
<feature type="domain" description="Myb/SANT-like DNA-binding" evidence="3">
    <location>
        <begin position="105"/>
        <end position="192"/>
    </location>
</feature>
<proteinExistence type="predicted"/>
<evidence type="ECO:0000256" key="1">
    <source>
        <dbReference type="SAM" id="Coils"/>
    </source>
</evidence>
<name>A0ABR0YBM9_HUSHU</name>
<dbReference type="InterPro" id="IPR044822">
    <property type="entry name" value="Myb_DNA-bind_4"/>
</dbReference>